<gene>
    <name evidence="1" type="ORF">BU23DRAFT_403812</name>
</gene>
<feature type="non-terminal residue" evidence="1">
    <location>
        <position position="278"/>
    </location>
</feature>
<evidence type="ECO:0000313" key="2">
    <source>
        <dbReference type="Proteomes" id="UP000800036"/>
    </source>
</evidence>
<organism evidence="1 2">
    <name type="scientific">Bimuria novae-zelandiae CBS 107.79</name>
    <dbReference type="NCBI Taxonomy" id="1447943"/>
    <lineage>
        <taxon>Eukaryota</taxon>
        <taxon>Fungi</taxon>
        <taxon>Dikarya</taxon>
        <taxon>Ascomycota</taxon>
        <taxon>Pezizomycotina</taxon>
        <taxon>Dothideomycetes</taxon>
        <taxon>Pleosporomycetidae</taxon>
        <taxon>Pleosporales</taxon>
        <taxon>Massarineae</taxon>
        <taxon>Didymosphaeriaceae</taxon>
        <taxon>Bimuria</taxon>
    </lineage>
</organism>
<name>A0A6A5VQZ8_9PLEO</name>
<keyword evidence="2" id="KW-1185">Reference proteome</keyword>
<dbReference type="OrthoDB" id="3545916at2759"/>
<dbReference type="Proteomes" id="UP000800036">
    <property type="component" value="Unassembled WGS sequence"/>
</dbReference>
<protein>
    <submittedName>
        <fullName evidence="1">Uncharacterized protein</fullName>
    </submittedName>
</protein>
<accession>A0A6A5VQZ8</accession>
<evidence type="ECO:0000313" key="1">
    <source>
        <dbReference type="EMBL" id="KAF1979395.1"/>
    </source>
</evidence>
<feature type="non-terminal residue" evidence="1">
    <location>
        <position position="1"/>
    </location>
</feature>
<dbReference type="EMBL" id="ML976658">
    <property type="protein sequence ID" value="KAF1979395.1"/>
    <property type="molecule type" value="Genomic_DNA"/>
</dbReference>
<proteinExistence type="predicted"/>
<sequence>NLKQQVHSLQQQLFSTVEKVNAISDEQLTNAFRLLGASIKSLSRTINFPNRINVLDIEAIGGSVLVAPVNKELWLARGRKKSLIEAFIWSVLLQHVFCNPFAVLGPDCVQLALWWSSLFGNEGGVAANPLAERWRYTTLEQMMRVKDTITQGVVIGSEDPAQLSIMKARQAVHNSIYHSLFQISPASDFGMIDAIIDKAFALALDMAIQRCRVQTFRGQIGEVYNQYVSLHLKSSLENEDLPEGCVAFVIKPGLEKWGDGQGKHLDQKLVLVPSEVFI</sequence>
<reference evidence="1" key="1">
    <citation type="journal article" date="2020" name="Stud. Mycol.">
        <title>101 Dothideomycetes genomes: a test case for predicting lifestyles and emergence of pathogens.</title>
        <authorList>
            <person name="Haridas S."/>
            <person name="Albert R."/>
            <person name="Binder M."/>
            <person name="Bloem J."/>
            <person name="Labutti K."/>
            <person name="Salamov A."/>
            <person name="Andreopoulos B."/>
            <person name="Baker S."/>
            <person name="Barry K."/>
            <person name="Bills G."/>
            <person name="Bluhm B."/>
            <person name="Cannon C."/>
            <person name="Castanera R."/>
            <person name="Culley D."/>
            <person name="Daum C."/>
            <person name="Ezra D."/>
            <person name="Gonzalez J."/>
            <person name="Henrissat B."/>
            <person name="Kuo A."/>
            <person name="Liang C."/>
            <person name="Lipzen A."/>
            <person name="Lutzoni F."/>
            <person name="Magnuson J."/>
            <person name="Mondo S."/>
            <person name="Nolan M."/>
            <person name="Ohm R."/>
            <person name="Pangilinan J."/>
            <person name="Park H.-J."/>
            <person name="Ramirez L."/>
            <person name="Alfaro M."/>
            <person name="Sun H."/>
            <person name="Tritt A."/>
            <person name="Yoshinaga Y."/>
            <person name="Zwiers L.-H."/>
            <person name="Turgeon B."/>
            <person name="Goodwin S."/>
            <person name="Spatafora J."/>
            <person name="Crous P."/>
            <person name="Grigoriev I."/>
        </authorList>
    </citation>
    <scope>NUCLEOTIDE SEQUENCE</scope>
    <source>
        <strain evidence="1">CBS 107.79</strain>
    </source>
</reference>
<dbReference type="AlphaFoldDB" id="A0A6A5VQZ8"/>